<dbReference type="SUPFAM" id="SSF117281">
    <property type="entry name" value="Kelch motif"/>
    <property type="match status" value="1"/>
</dbReference>
<keyword evidence="2" id="KW-1185">Reference proteome</keyword>
<dbReference type="AlphaFoldDB" id="A0A1I8I754"/>
<keyword evidence="1" id="KW-0880">Kelch repeat</keyword>
<evidence type="ECO:0000313" key="3">
    <source>
        <dbReference type="WBParaSite" id="maker-uti_cns_0009611-snap-gene-0.5-mRNA-1"/>
    </source>
</evidence>
<dbReference type="WBParaSite" id="maker-uti_cns_0009611-snap-gene-0.5-mRNA-1">
    <property type="protein sequence ID" value="maker-uti_cns_0009611-snap-gene-0.5-mRNA-1"/>
    <property type="gene ID" value="maker-uti_cns_0009611-snap-gene-0.5"/>
</dbReference>
<dbReference type="WBParaSite" id="maker-uti_cns_0010112-snap-gene-0.4-mRNA-1">
    <property type="protein sequence ID" value="maker-uti_cns_0010112-snap-gene-0.4-mRNA-1"/>
    <property type="gene ID" value="maker-uti_cns_0010112-snap-gene-0.4"/>
</dbReference>
<dbReference type="Pfam" id="PF01344">
    <property type="entry name" value="Kelch_1"/>
    <property type="match status" value="2"/>
</dbReference>
<dbReference type="PANTHER" id="PTHR46375">
    <property type="entry name" value="KELCH REPEAT AND BTB DOMAIN-CONTAINING PROTEIN 13-RELATED"/>
    <property type="match status" value="1"/>
</dbReference>
<evidence type="ECO:0000313" key="2">
    <source>
        <dbReference type="Proteomes" id="UP000095280"/>
    </source>
</evidence>
<dbReference type="InterPro" id="IPR006652">
    <property type="entry name" value="Kelch_1"/>
</dbReference>
<reference evidence="3 4" key="1">
    <citation type="submission" date="2016-11" db="UniProtKB">
        <authorList>
            <consortium name="WormBaseParasite"/>
        </authorList>
    </citation>
    <scope>IDENTIFICATION</scope>
</reference>
<dbReference type="SMART" id="SM00612">
    <property type="entry name" value="Kelch"/>
    <property type="match status" value="2"/>
</dbReference>
<dbReference type="InterPro" id="IPR052392">
    <property type="entry name" value="Kelch-BTB_domain-containing"/>
</dbReference>
<dbReference type="InterPro" id="IPR015915">
    <property type="entry name" value="Kelch-typ_b-propeller"/>
</dbReference>
<accession>A0A1I8I754</accession>
<proteinExistence type="predicted"/>
<sequence length="193" mass="21172">QYDSASNSWRFVNFMLQTRTGAGAASLGGLVYVCGGVDRDSMERFDPKQNQWTLLTATLPMRSAGLALVALGDCLYAIAGNREFGNFKNQVHCYNLYEGTWTESVPLLSPCSCPSATVIRLVADEYIYVFGGDARAGISVHVPMNRLMSQAIQRWKPGMTTWELCRGTLRAPIKAMACCTVSGCDLIEPLLSR</sequence>
<protein>
    <submittedName>
        <fullName evidence="3 4">Kelch-like 34</fullName>
    </submittedName>
</protein>
<name>A0A1I8I754_9PLAT</name>
<evidence type="ECO:0000256" key="1">
    <source>
        <dbReference type="ARBA" id="ARBA00022441"/>
    </source>
</evidence>
<evidence type="ECO:0000313" key="4">
    <source>
        <dbReference type="WBParaSite" id="maker-uti_cns_0010112-snap-gene-0.4-mRNA-1"/>
    </source>
</evidence>
<dbReference type="Gene3D" id="2.120.10.80">
    <property type="entry name" value="Kelch-type beta propeller"/>
    <property type="match status" value="1"/>
</dbReference>
<dbReference type="Proteomes" id="UP000095280">
    <property type="component" value="Unplaced"/>
</dbReference>
<organism evidence="2 4">
    <name type="scientific">Macrostomum lignano</name>
    <dbReference type="NCBI Taxonomy" id="282301"/>
    <lineage>
        <taxon>Eukaryota</taxon>
        <taxon>Metazoa</taxon>
        <taxon>Spiralia</taxon>
        <taxon>Lophotrochozoa</taxon>
        <taxon>Platyhelminthes</taxon>
        <taxon>Rhabditophora</taxon>
        <taxon>Macrostomorpha</taxon>
        <taxon>Macrostomida</taxon>
        <taxon>Macrostomidae</taxon>
        <taxon>Macrostomum</taxon>
    </lineage>
</organism>
<dbReference type="PANTHER" id="PTHR46375:SF4">
    <property type="entry name" value="KELCH-LIKE FAMILY, MEMBER 42"/>
    <property type="match status" value="1"/>
</dbReference>